<keyword evidence="4" id="KW-1185">Reference proteome</keyword>
<evidence type="ECO:0000313" key="4">
    <source>
        <dbReference type="Proteomes" id="UP000011087"/>
    </source>
</evidence>
<dbReference type="RefSeq" id="XP_005832109.1">
    <property type="nucleotide sequence ID" value="XM_005832052.1"/>
</dbReference>
<proteinExistence type="predicted"/>
<dbReference type="Proteomes" id="UP000011087">
    <property type="component" value="Unassembled WGS sequence"/>
</dbReference>
<name>L1JAJ9_GUITC</name>
<dbReference type="EMBL" id="JH993001">
    <property type="protein sequence ID" value="EKX45129.1"/>
    <property type="molecule type" value="Genomic_DNA"/>
</dbReference>
<dbReference type="PANTHER" id="PTHR23361:SF20">
    <property type="entry name" value="MRH DOMAIN-CONTAINING PROTEIN"/>
    <property type="match status" value="1"/>
</dbReference>
<dbReference type="OrthoDB" id="10673567at2759"/>
<evidence type="ECO:0000313" key="3">
    <source>
        <dbReference type="EnsemblProtists" id="EKX45129"/>
    </source>
</evidence>
<dbReference type="PANTHER" id="PTHR23361">
    <property type="entry name" value="MUCIN"/>
    <property type="match status" value="1"/>
</dbReference>
<reference evidence="4" key="2">
    <citation type="submission" date="2012-11" db="EMBL/GenBank/DDBJ databases">
        <authorList>
            <person name="Kuo A."/>
            <person name="Curtis B.A."/>
            <person name="Tanifuji G."/>
            <person name="Burki F."/>
            <person name="Gruber A."/>
            <person name="Irimia M."/>
            <person name="Maruyama S."/>
            <person name="Arias M.C."/>
            <person name="Ball S.G."/>
            <person name="Gile G.H."/>
            <person name="Hirakawa Y."/>
            <person name="Hopkins J.F."/>
            <person name="Rensing S.A."/>
            <person name="Schmutz J."/>
            <person name="Symeonidi A."/>
            <person name="Elias M."/>
            <person name="Eveleigh R.J."/>
            <person name="Herman E.K."/>
            <person name="Klute M.J."/>
            <person name="Nakayama T."/>
            <person name="Obornik M."/>
            <person name="Reyes-Prieto A."/>
            <person name="Armbrust E.V."/>
            <person name="Aves S.J."/>
            <person name="Beiko R.G."/>
            <person name="Coutinho P."/>
            <person name="Dacks J.B."/>
            <person name="Durnford D.G."/>
            <person name="Fast N.M."/>
            <person name="Green B.R."/>
            <person name="Grisdale C."/>
            <person name="Hempe F."/>
            <person name="Henrissat B."/>
            <person name="Hoppner M.P."/>
            <person name="Ishida K.-I."/>
            <person name="Kim E."/>
            <person name="Koreny L."/>
            <person name="Kroth P.G."/>
            <person name="Liu Y."/>
            <person name="Malik S.-B."/>
            <person name="Maier U.G."/>
            <person name="McRose D."/>
            <person name="Mock T."/>
            <person name="Neilson J.A."/>
            <person name="Onodera N.T."/>
            <person name="Poole A.M."/>
            <person name="Pritham E.J."/>
            <person name="Richards T.A."/>
            <person name="Rocap G."/>
            <person name="Roy S.W."/>
            <person name="Sarai C."/>
            <person name="Schaack S."/>
            <person name="Shirato S."/>
            <person name="Slamovits C.H."/>
            <person name="Spencer D.F."/>
            <person name="Suzuki S."/>
            <person name="Worden A.Z."/>
            <person name="Zauner S."/>
            <person name="Barry K."/>
            <person name="Bell C."/>
            <person name="Bharti A.K."/>
            <person name="Crow J.A."/>
            <person name="Grimwood J."/>
            <person name="Kramer R."/>
            <person name="Lindquist E."/>
            <person name="Lucas S."/>
            <person name="Salamov A."/>
            <person name="McFadden G.I."/>
            <person name="Lane C.E."/>
            <person name="Keeling P.J."/>
            <person name="Gray M.W."/>
            <person name="Grigoriev I.V."/>
            <person name="Archibald J.M."/>
        </authorList>
    </citation>
    <scope>NUCLEOTIDE SEQUENCE</scope>
    <source>
        <strain evidence="4">CCMP2712</strain>
    </source>
</reference>
<reference evidence="3" key="3">
    <citation type="submission" date="2015-06" db="UniProtKB">
        <authorList>
            <consortium name="EnsemblProtists"/>
        </authorList>
    </citation>
    <scope>IDENTIFICATION</scope>
</reference>
<reference evidence="2 4" key="1">
    <citation type="journal article" date="2012" name="Nature">
        <title>Algal genomes reveal evolutionary mosaicism and the fate of nucleomorphs.</title>
        <authorList>
            <consortium name="DOE Joint Genome Institute"/>
            <person name="Curtis B.A."/>
            <person name="Tanifuji G."/>
            <person name="Burki F."/>
            <person name="Gruber A."/>
            <person name="Irimia M."/>
            <person name="Maruyama S."/>
            <person name="Arias M.C."/>
            <person name="Ball S.G."/>
            <person name="Gile G.H."/>
            <person name="Hirakawa Y."/>
            <person name="Hopkins J.F."/>
            <person name="Kuo A."/>
            <person name="Rensing S.A."/>
            <person name="Schmutz J."/>
            <person name="Symeonidi A."/>
            <person name="Elias M."/>
            <person name="Eveleigh R.J."/>
            <person name="Herman E.K."/>
            <person name="Klute M.J."/>
            <person name="Nakayama T."/>
            <person name="Obornik M."/>
            <person name="Reyes-Prieto A."/>
            <person name="Armbrust E.V."/>
            <person name="Aves S.J."/>
            <person name="Beiko R.G."/>
            <person name="Coutinho P."/>
            <person name="Dacks J.B."/>
            <person name="Durnford D.G."/>
            <person name="Fast N.M."/>
            <person name="Green B.R."/>
            <person name="Grisdale C.J."/>
            <person name="Hempel F."/>
            <person name="Henrissat B."/>
            <person name="Hoppner M.P."/>
            <person name="Ishida K."/>
            <person name="Kim E."/>
            <person name="Koreny L."/>
            <person name="Kroth P.G."/>
            <person name="Liu Y."/>
            <person name="Malik S.B."/>
            <person name="Maier U.G."/>
            <person name="McRose D."/>
            <person name="Mock T."/>
            <person name="Neilson J.A."/>
            <person name="Onodera N.T."/>
            <person name="Poole A.M."/>
            <person name="Pritham E.J."/>
            <person name="Richards T.A."/>
            <person name="Rocap G."/>
            <person name="Roy S.W."/>
            <person name="Sarai C."/>
            <person name="Schaack S."/>
            <person name="Shirato S."/>
            <person name="Slamovits C.H."/>
            <person name="Spencer D.F."/>
            <person name="Suzuki S."/>
            <person name="Worden A.Z."/>
            <person name="Zauner S."/>
            <person name="Barry K."/>
            <person name="Bell C."/>
            <person name="Bharti A.K."/>
            <person name="Crow J.A."/>
            <person name="Grimwood J."/>
            <person name="Kramer R."/>
            <person name="Lindquist E."/>
            <person name="Lucas S."/>
            <person name="Salamov A."/>
            <person name="McFadden G.I."/>
            <person name="Lane C.E."/>
            <person name="Keeling P.J."/>
            <person name="Gray M.W."/>
            <person name="Grigoriev I.V."/>
            <person name="Archibald J.M."/>
        </authorList>
    </citation>
    <scope>NUCLEOTIDE SEQUENCE</scope>
    <source>
        <strain evidence="2 4">CCMP2712</strain>
    </source>
</reference>
<sequence length="883" mass="90947">MTASHFTNMSNWTNLTRVQLSIFGWFDGYDSSATIRTGSSACEASMWTSSTALACRMADGVGGSLRIGVTVGEIVGTRTEAVTYSVPHLRPALEQGPPGPAVGGGEVRLEGYGIGVADMSAMGRVWISSCEGTEWVSDSMVACKQAQGIGKELRVSVTSGSLVGTVAAGAAYAAPSVLYGSCSHAARDTCSVNYTQCVESNSTGEGRCACEVSFADCLGKQGCADHSRLLAFQSTCPQNWTLYSGHLTLSDLANASLVSNRAGSGKRPAVTIHGMDFGEAGYTIAGRAGVSACEATSWTSDSAVACSRAPGKGSSMAITVTVGEQVDTTMTSHSFDHAEISSGRGVNVAGSGSMWTWIAGTGLGIWDLSLRGRLGGSESEATTWTSDSAITCQAGIGTRGSHLISISVMQESSTLSEAVSYNSPVLNLSAVVTSLAETVEEGFMWPGSLMNTPASSNGTFLVGNVSNGTYLNMTASHFTNMSNWTNLTRVQLSIFGWFDGYDSSATIRTGSSACEASMWTSSTALACRMADGVGGSLRIGVTVGEIVGTRTEAVTYSVPHLRPALEQGPPGPAVGGGEVRLEGYGIGVADMSAMGRVWISSCEGTEWVSDSMVACKQAQGIGKELRVSVTSGSLVGTVAAGAAYAAPSVLYGSCSHAARDTCSVNYTQCVESNSTGEGRCACEVSFADCLGKQGCADHSRLLAFQSTCPQNWTLYSGHLTLSDLANASLVSNRAGSGKRPAVTIHGMDFGEAGYTIAGRAGVSACEATSWTSDSAVACSRAPGKGSSMAITVTVGEQVDTTMTSHSFDHAEISSGRGVNVAGSGSMWTWIAGTGLGIWDLSLRGRLGGSESEATTWTSDSAITSRCVAGGMGSHVIAITVLKE</sequence>
<dbReference type="PaxDb" id="55529-EKX45129"/>
<dbReference type="KEGG" id="gtt:GUITHDRAFT_139385"/>
<accession>L1JAJ9</accession>
<evidence type="ECO:0000259" key="1">
    <source>
        <dbReference type="Pfam" id="PF01833"/>
    </source>
</evidence>
<protein>
    <recommendedName>
        <fullName evidence="1">IPT/TIG domain-containing protein</fullName>
    </recommendedName>
</protein>
<dbReference type="AlphaFoldDB" id="L1JAJ9"/>
<feature type="domain" description="IPT/TIG" evidence="1">
    <location>
        <begin position="28"/>
        <end position="85"/>
    </location>
</feature>
<dbReference type="HOGENOM" id="CLU_326392_0_0_1"/>
<feature type="domain" description="IPT/TIG" evidence="1">
    <location>
        <begin position="463"/>
        <end position="557"/>
    </location>
</feature>
<dbReference type="Pfam" id="PF01833">
    <property type="entry name" value="TIG"/>
    <property type="match status" value="2"/>
</dbReference>
<dbReference type="EnsemblProtists" id="EKX45129">
    <property type="protein sequence ID" value="EKX45129"/>
    <property type="gene ID" value="GUITHDRAFT_139385"/>
</dbReference>
<evidence type="ECO:0000313" key="2">
    <source>
        <dbReference type="EMBL" id="EKX45129.1"/>
    </source>
</evidence>
<dbReference type="InterPro" id="IPR002909">
    <property type="entry name" value="IPT_dom"/>
</dbReference>
<dbReference type="GeneID" id="17301661"/>
<gene>
    <name evidence="2" type="ORF">GUITHDRAFT_139385</name>
</gene>
<organism evidence="2">
    <name type="scientific">Guillardia theta (strain CCMP2712)</name>
    <name type="common">Cryptophyte</name>
    <dbReference type="NCBI Taxonomy" id="905079"/>
    <lineage>
        <taxon>Eukaryota</taxon>
        <taxon>Cryptophyceae</taxon>
        <taxon>Pyrenomonadales</taxon>
        <taxon>Geminigeraceae</taxon>
        <taxon>Guillardia</taxon>
    </lineage>
</organism>